<dbReference type="Proteomes" id="UP000219412">
    <property type="component" value="Unassembled WGS sequence"/>
</dbReference>
<feature type="transmembrane region" description="Helical" evidence="1">
    <location>
        <begin position="355"/>
        <end position="375"/>
    </location>
</feature>
<protein>
    <submittedName>
        <fullName evidence="3">Multidrug efflux pump subunit AcrB</fullName>
    </submittedName>
</protein>
<dbReference type="GO" id="GO:0042910">
    <property type="term" value="F:xenobiotic transmembrane transporter activity"/>
    <property type="evidence" value="ECO:0007669"/>
    <property type="project" value="TreeGrafter"/>
</dbReference>
<evidence type="ECO:0000313" key="4">
    <source>
        <dbReference type="Proteomes" id="UP000219412"/>
    </source>
</evidence>
<reference evidence="4" key="1">
    <citation type="submission" date="2017-08" db="EMBL/GenBank/DDBJ databases">
        <authorList>
            <person name="Varghese N."/>
            <person name="Submissions S."/>
        </authorList>
    </citation>
    <scope>NUCLEOTIDE SEQUENCE [LARGE SCALE GENOMIC DNA]</scope>
    <source>
        <strain evidence="4">DSM 23173</strain>
    </source>
</reference>
<dbReference type="PANTHER" id="PTHR32063">
    <property type="match status" value="1"/>
</dbReference>
<dbReference type="Gene3D" id="3.30.70.1320">
    <property type="entry name" value="Multidrug efflux transporter AcrB pore domain like"/>
    <property type="match status" value="1"/>
</dbReference>
<feature type="transmembrane region" description="Helical" evidence="1">
    <location>
        <begin position="838"/>
        <end position="857"/>
    </location>
</feature>
<keyword evidence="4" id="KW-1185">Reference proteome</keyword>
<dbReference type="InterPro" id="IPR001036">
    <property type="entry name" value="Acrflvin-R"/>
</dbReference>
<dbReference type="OrthoDB" id="9757876at2"/>
<gene>
    <name evidence="3" type="ORF">SAMN05878391_1244</name>
</gene>
<dbReference type="PANTHER" id="PTHR32063:SF33">
    <property type="entry name" value="RND SUPERFAMILY EFFLUX PUMP PERMEASE COMPONENT"/>
    <property type="match status" value="1"/>
</dbReference>
<dbReference type="GO" id="GO:0005886">
    <property type="term" value="C:plasma membrane"/>
    <property type="evidence" value="ECO:0007669"/>
    <property type="project" value="TreeGrafter"/>
</dbReference>
<dbReference type="InterPro" id="IPR000731">
    <property type="entry name" value="SSD"/>
</dbReference>
<proteinExistence type="predicted"/>
<dbReference type="Pfam" id="PF00873">
    <property type="entry name" value="ACR_tran"/>
    <property type="match status" value="1"/>
</dbReference>
<dbReference type="RefSeq" id="WP_097040195.1">
    <property type="nucleotide sequence ID" value="NZ_OBQF01000002.1"/>
</dbReference>
<dbReference type="PROSITE" id="PS50156">
    <property type="entry name" value="SSD"/>
    <property type="match status" value="1"/>
</dbReference>
<feature type="transmembrane region" description="Helical" evidence="1">
    <location>
        <begin position="519"/>
        <end position="538"/>
    </location>
</feature>
<feature type="domain" description="SSD" evidence="2">
    <location>
        <begin position="357"/>
        <end position="482"/>
    </location>
</feature>
<feature type="transmembrane region" description="Helical" evidence="1">
    <location>
        <begin position="968"/>
        <end position="995"/>
    </location>
</feature>
<dbReference type="Gene3D" id="3.30.70.1440">
    <property type="entry name" value="Multidrug efflux transporter AcrB pore domain"/>
    <property type="match status" value="1"/>
</dbReference>
<sequence>MKNIFEVLLERSRLLVILIITIALLGVYTFLTIENREIPEVEVNIINITTPWPGADRADVETNITNVIESDIFGIDGIDTVSSVSQDDISVVTMELTDEAEPDQVENDINNLVGQVSGDLPENAAQPQVESVSNAFPLLSYIFQSENGEGLEDLRNQVDDLALDVTQMDGVSDVTIKGYDDRTVNIDLDREALEENQITPDQIIQEIDQSFNPVILGSQVEDDENIRLSFESMAPLETFESIRIGDDDTLLTDIASIELTADEREDIIEHNGEEAVSFTVFLSPGEDVPSTSESVEAVVSEHTDQFDENISVTTISSERENVEDIFVGLYTSLLLALVAVIIGTSLGLSFIGSAVVMITVILSIFIGLIPLPWLGVDLNQISVIGLIIALGILVDDSIVVNDNIERRLSVGDSKRDAMYNGMKEVAPSVIASTLAIVLAFSPLLLLSGANGEFIRALPSILITTIIVSTILAIFLVPALRYLMPVKNISENAGIFGKAFTGLSNWYADRMLPKFIRRPVITFSIVLVIGLLSLGLVRFTPFEFFPEADRSEVTVDVLFDDGQTIEETHERTGDIVDYLGENIDNLEGVTRFTGSGLPNLFGASLDQSGEHTAQIALYIDKEVMSASEVIDTYEADLREEFPEAKIFMDTIVQGPPEGAPVTLDVYNQDLGLLEESLETFREGLESEGAVVTSNMGEPVDTVKYAIDQEALEDAELSVSQVKNELNLLGQGIPVQEIIVEDEQVESTMKYSGEYDLEDIDIIKFSGEEPETFPLADFVDLEETNEYQTIAHDNGDRQVSMEVYNLEENEVGEIVDGLSGDLNDSTEIVVGGESTDQTDFFVEIGVLFAVIVVLVYLVIAFEFNSLVLPLVIVFSIFLSISGGFIGLFVTQTPLSFMGVMGMVSLAGIVVRNAVVLVDFIEARRKDGNFVINEAIIESGRARMRPILLTTITTIIALLPVALGGDPLFEPLAITIIAGLAFSSVLSLIVTPSLYMIYYRIKYKD</sequence>
<dbReference type="Gene3D" id="3.30.2090.10">
    <property type="entry name" value="Multidrug efflux transporter AcrB TolC docking domain, DN and DC subdomains"/>
    <property type="match status" value="2"/>
</dbReference>
<feature type="transmembrane region" description="Helical" evidence="1">
    <location>
        <begin position="944"/>
        <end position="962"/>
    </location>
</feature>
<organism evidence="3 4">
    <name type="scientific">Salinicoccus kekensis</name>
    <dbReference type="NCBI Taxonomy" id="714307"/>
    <lineage>
        <taxon>Bacteria</taxon>
        <taxon>Bacillati</taxon>
        <taxon>Bacillota</taxon>
        <taxon>Bacilli</taxon>
        <taxon>Bacillales</taxon>
        <taxon>Staphylococcaceae</taxon>
        <taxon>Salinicoccus</taxon>
    </lineage>
</organism>
<dbReference type="SUPFAM" id="SSF82866">
    <property type="entry name" value="Multidrug efflux transporter AcrB transmembrane domain"/>
    <property type="match status" value="2"/>
</dbReference>
<keyword evidence="1" id="KW-0812">Transmembrane</keyword>
<dbReference type="SUPFAM" id="SSF82693">
    <property type="entry name" value="Multidrug efflux transporter AcrB pore domain, PN1, PN2, PC1 and PC2 subdomains"/>
    <property type="match status" value="2"/>
</dbReference>
<feature type="transmembrane region" description="Helical" evidence="1">
    <location>
        <begin position="457"/>
        <end position="479"/>
    </location>
</feature>
<evidence type="ECO:0000256" key="1">
    <source>
        <dbReference type="SAM" id="Phobius"/>
    </source>
</evidence>
<evidence type="ECO:0000313" key="3">
    <source>
        <dbReference type="EMBL" id="SOC41099.1"/>
    </source>
</evidence>
<feature type="transmembrane region" description="Helical" evidence="1">
    <location>
        <begin position="425"/>
        <end position="445"/>
    </location>
</feature>
<feature type="transmembrane region" description="Helical" evidence="1">
    <location>
        <begin position="12"/>
        <end position="31"/>
    </location>
</feature>
<name>A0A285UGW3_9STAP</name>
<dbReference type="AlphaFoldDB" id="A0A285UGW3"/>
<dbReference type="PRINTS" id="PR00702">
    <property type="entry name" value="ACRIFLAVINRP"/>
</dbReference>
<keyword evidence="1" id="KW-1133">Transmembrane helix</keyword>
<feature type="transmembrane region" description="Helical" evidence="1">
    <location>
        <begin position="325"/>
        <end position="348"/>
    </location>
</feature>
<feature type="transmembrane region" description="Helical" evidence="1">
    <location>
        <begin position="893"/>
        <end position="915"/>
    </location>
</feature>
<keyword evidence="1" id="KW-0472">Membrane</keyword>
<feature type="transmembrane region" description="Helical" evidence="1">
    <location>
        <begin position="864"/>
        <end position="887"/>
    </location>
</feature>
<accession>A0A285UGW3</accession>
<dbReference type="EMBL" id="OBQF01000002">
    <property type="protein sequence ID" value="SOC41099.1"/>
    <property type="molecule type" value="Genomic_DNA"/>
</dbReference>
<evidence type="ECO:0000259" key="2">
    <source>
        <dbReference type="PROSITE" id="PS50156"/>
    </source>
</evidence>
<dbReference type="Gene3D" id="3.30.70.1430">
    <property type="entry name" value="Multidrug efflux transporter AcrB pore domain"/>
    <property type="match status" value="2"/>
</dbReference>
<dbReference type="InterPro" id="IPR027463">
    <property type="entry name" value="AcrB_DN_DC_subdom"/>
</dbReference>
<dbReference type="Gene3D" id="1.20.1640.10">
    <property type="entry name" value="Multidrug efflux transporter AcrB transmembrane domain"/>
    <property type="match status" value="2"/>
</dbReference>
<feature type="transmembrane region" description="Helical" evidence="1">
    <location>
        <begin position="381"/>
        <end position="404"/>
    </location>
</feature>